<dbReference type="EMBL" id="CAAALY010255560">
    <property type="protein sequence ID" value="VEL37638.1"/>
    <property type="molecule type" value="Genomic_DNA"/>
</dbReference>
<dbReference type="AlphaFoldDB" id="A0A448XIT0"/>
<sequence length="146" mass="16170">MPKCTQALRSQTFALITATRTGAIPPAWTFIVSPASASLSVLFPLSCLQVCNDTRASHGVVLWQMQHSPPIHARMWTHFLCPKCTPASMYTLLCLLVVVRPQGLAENRVFVCVCVCVFVHKELGLEGIRGGKINIEWTRRGKKHAN</sequence>
<organism evidence="1 2">
    <name type="scientific">Protopolystoma xenopodis</name>
    <dbReference type="NCBI Taxonomy" id="117903"/>
    <lineage>
        <taxon>Eukaryota</taxon>
        <taxon>Metazoa</taxon>
        <taxon>Spiralia</taxon>
        <taxon>Lophotrochozoa</taxon>
        <taxon>Platyhelminthes</taxon>
        <taxon>Monogenea</taxon>
        <taxon>Polyopisthocotylea</taxon>
        <taxon>Polystomatidea</taxon>
        <taxon>Polystomatidae</taxon>
        <taxon>Protopolystoma</taxon>
    </lineage>
</organism>
<comment type="caution">
    <text evidence="1">The sequence shown here is derived from an EMBL/GenBank/DDBJ whole genome shotgun (WGS) entry which is preliminary data.</text>
</comment>
<evidence type="ECO:0000313" key="1">
    <source>
        <dbReference type="EMBL" id="VEL37638.1"/>
    </source>
</evidence>
<dbReference type="Proteomes" id="UP000784294">
    <property type="component" value="Unassembled WGS sequence"/>
</dbReference>
<proteinExistence type="predicted"/>
<accession>A0A448XIT0</accession>
<reference evidence="1" key="1">
    <citation type="submission" date="2018-11" db="EMBL/GenBank/DDBJ databases">
        <authorList>
            <consortium name="Pathogen Informatics"/>
        </authorList>
    </citation>
    <scope>NUCLEOTIDE SEQUENCE</scope>
</reference>
<gene>
    <name evidence="1" type="ORF">PXEA_LOCUS31078</name>
</gene>
<protein>
    <submittedName>
        <fullName evidence="1">Uncharacterized protein</fullName>
    </submittedName>
</protein>
<name>A0A448XIT0_9PLAT</name>
<keyword evidence="2" id="KW-1185">Reference proteome</keyword>
<evidence type="ECO:0000313" key="2">
    <source>
        <dbReference type="Proteomes" id="UP000784294"/>
    </source>
</evidence>